<evidence type="ECO:0000313" key="3">
    <source>
        <dbReference type="EMBL" id="KAG9256521.1"/>
    </source>
</evidence>
<accession>A0A9P7ZRJ9</accession>
<organism evidence="3 4">
    <name type="scientific">Emericellopsis atlantica</name>
    <dbReference type="NCBI Taxonomy" id="2614577"/>
    <lineage>
        <taxon>Eukaryota</taxon>
        <taxon>Fungi</taxon>
        <taxon>Dikarya</taxon>
        <taxon>Ascomycota</taxon>
        <taxon>Pezizomycotina</taxon>
        <taxon>Sordariomycetes</taxon>
        <taxon>Hypocreomycetidae</taxon>
        <taxon>Hypocreales</taxon>
        <taxon>Bionectriaceae</taxon>
        <taxon>Emericellopsis</taxon>
    </lineage>
</organism>
<feature type="region of interest" description="Disordered" evidence="1">
    <location>
        <begin position="124"/>
        <end position="182"/>
    </location>
</feature>
<protein>
    <submittedName>
        <fullName evidence="3">Uncharacterized protein</fullName>
    </submittedName>
</protein>
<feature type="compositionally biased region" description="Low complexity" evidence="1">
    <location>
        <begin position="160"/>
        <end position="182"/>
    </location>
</feature>
<keyword evidence="2" id="KW-0732">Signal</keyword>
<proteinExistence type="predicted"/>
<reference evidence="3" key="1">
    <citation type="journal article" date="2021" name="IMA Fungus">
        <title>Genomic characterization of three marine fungi, including Emericellopsis atlantica sp. nov. with signatures of a generalist lifestyle and marine biomass degradation.</title>
        <authorList>
            <person name="Hagestad O.C."/>
            <person name="Hou L."/>
            <person name="Andersen J.H."/>
            <person name="Hansen E.H."/>
            <person name="Altermark B."/>
            <person name="Li C."/>
            <person name="Kuhnert E."/>
            <person name="Cox R.J."/>
            <person name="Crous P.W."/>
            <person name="Spatafora J.W."/>
            <person name="Lail K."/>
            <person name="Amirebrahimi M."/>
            <person name="Lipzen A."/>
            <person name="Pangilinan J."/>
            <person name="Andreopoulos W."/>
            <person name="Hayes R.D."/>
            <person name="Ng V."/>
            <person name="Grigoriev I.V."/>
            <person name="Jackson S.A."/>
            <person name="Sutton T.D.S."/>
            <person name="Dobson A.D.W."/>
            <person name="Rama T."/>
        </authorList>
    </citation>
    <scope>NUCLEOTIDE SEQUENCE</scope>
    <source>
        <strain evidence="3">TS7</strain>
    </source>
</reference>
<evidence type="ECO:0000256" key="1">
    <source>
        <dbReference type="SAM" id="MobiDB-lite"/>
    </source>
</evidence>
<feature type="signal peptide" evidence="2">
    <location>
        <begin position="1"/>
        <end position="25"/>
    </location>
</feature>
<dbReference type="GeneID" id="70292924"/>
<dbReference type="OrthoDB" id="4587212at2759"/>
<comment type="caution">
    <text evidence="3">The sequence shown here is derived from an EMBL/GenBank/DDBJ whole genome shotgun (WGS) entry which is preliminary data.</text>
</comment>
<dbReference type="EMBL" id="MU251247">
    <property type="protein sequence ID" value="KAG9256521.1"/>
    <property type="molecule type" value="Genomic_DNA"/>
</dbReference>
<dbReference type="AlphaFoldDB" id="A0A9P7ZRJ9"/>
<dbReference type="RefSeq" id="XP_046120445.1">
    <property type="nucleotide sequence ID" value="XM_046262021.1"/>
</dbReference>
<dbReference type="Proteomes" id="UP000887229">
    <property type="component" value="Unassembled WGS sequence"/>
</dbReference>
<name>A0A9P7ZRJ9_9HYPO</name>
<evidence type="ECO:0000256" key="2">
    <source>
        <dbReference type="SAM" id="SignalP"/>
    </source>
</evidence>
<feature type="compositionally biased region" description="Polar residues" evidence="1">
    <location>
        <begin position="145"/>
        <end position="159"/>
    </location>
</feature>
<feature type="chain" id="PRO_5040330422" evidence="2">
    <location>
        <begin position="26"/>
        <end position="206"/>
    </location>
</feature>
<keyword evidence="4" id="KW-1185">Reference proteome</keyword>
<sequence length="206" mass="21434">MKYTTMHLMPQTWLYLLATASTISATPSAFKLGEQALEDRSSLCPVVCDDTWCCLTGQICQAASEGDIPYVCDDPLLAATESAFALGPLSIQVESVLSDNSAFISSLAATLSLTLTFTTSLPDDISSTEPTTIPEPSGGPMPPSLSISNSLETARTTQPSASLEAATSSSSEEVATTTSEDAAPAVTGQSWWSCKLPIGIALAMAL</sequence>
<evidence type="ECO:0000313" key="4">
    <source>
        <dbReference type="Proteomes" id="UP000887229"/>
    </source>
</evidence>
<gene>
    <name evidence="3" type="ORF">F5Z01DRAFT_634104</name>
</gene>